<keyword evidence="10 11" id="KW-0998">Cell outer membrane</keyword>
<dbReference type="Pfam" id="PF00593">
    <property type="entry name" value="TonB_dep_Rec_b-barrel"/>
    <property type="match status" value="1"/>
</dbReference>
<dbReference type="InterPro" id="IPR036942">
    <property type="entry name" value="Beta-barrel_TonB_sf"/>
</dbReference>
<evidence type="ECO:0000259" key="14">
    <source>
        <dbReference type="Pfam" id="PF00593"/>
    </source>
</evidence>
<proteinExistence type="inferred from homology"/>
<evidence type="ECO:0000256" key="5">
    <source>
        <dbReference type="ARBA" id="ARBA00022692"/>
    </source>
</evidence>
<evidence type="ECO:0000313" key="16">
    <source>
        <dbReference type="EMBL" id="MDQ9090342.1"/>
    </source>
</evidence>
<evidence type="ECO:0000256" key="4">
    <source>
        <dbReference type="ARBA" id="ARBA00022496"/>
    </source>
</evidence>
<keyword evidence="3 11" id="KW-1134">Transmembrane beta strand</keyword>
<keyword evidence="8 12" id="KW-0798">TonB box</keyword>
<dbReference type="InterPro" id="IPR000531">
    <property type="entry name" value="Beta-barrel_TonB"/>
</dbReference>
<evidence type="ECO:0000256" key="13">
    <source>
        <dbReference type="SAM" id="SignalP"/>
    </source>
</evidence>
<keyword evidence="17" id="KW-1185">Reference proteome</keyword>
<dbReference type="Gene3D" id="2.170.130.10">
    <property type="entry name" value="TonB-dependent receptor, plug domain"/>
    <property type="match status" value="1"/>
</dbReference>
<comment type="similarity">
    <text evidence="11 12">Belongs to the TonB-dependent receptor family.</text>
</comment>
<accession>A0ABU1B9M8</accession>
<sequence>MPKFNKLHTALLLAGCSFTALTNPVYANEKINVKQAEVTNKDSKELEVILVSAQKRDQALKDVPSSIQVLDDSLIEEVGIEDGFDLVTYLPGFGLDDSTEIRTTTLKTRGIGTFTNSIGLQSSNLVVIDGEVLPRQSMLNLPVSDVERVEAMRGPQGTLFGQNTSTGLLHYVTKKPEIGELTGKIRAGVSEFNGRDVSGTINLPIAEDWALRFNAQYSDIDGWIDNTMPGEEDNKVGAKTTKAGRAQLLYDAGEGLDVLFRLEYSETDNNCCSMSSLGGINVNFGPNPIIHVKDDGTIEGTTYNSINPSSTFEENGGPVTARNAEANYGSTENFGFSIAADYYLNDEITFSYNGSYRDFDLYNSSSFFTVNYPVERSAFGGNESVEVQQQEFRLSSFDNERFDWVVGLFYHDTKGQRSETRDGCIAGNRGLIENGVLAGCYSGPSTNQFLANYNSTGIDDRSLLVPQRLLGGGEFTTNFENIAIFGQLDYQITERFDATFGFRYLHEKGEATFARTDLRTPQTGVGLESFDEVYQMAQTDPSLIIRETDPTKFSDSDSAFIYKAVLGYDFARSVRGYVNYSTGYKGASYFVTTNTDPAEADNFPTAPELSSNFEVGLRSGFFDNDLLFNITYFDMSVEDYQVRATRVIDEDNNIVFAGYVNAAEARSTGIEADVVMNITDELKWSVSYAYFDARYEDFDDTPINCPAGDGGLLADRCTTDENGRQSFNQTGLSFENNAEQQLLSTIKYDIPLGNTGWNSNVQGIWRYNGSHTQSINELAFGESANPSSSIWDLYFNVTKGPVHVNFYVKNLFDKTYTSRQRINQDGFGEGFYPRDWSRYVGASIQYTF</sequence>
<dbReference type="Gene3D" id="2.40.170.20">
    <property type="entry name" value="TonB-dependent receptor, beta-barrel domain"/>
    <property type="match status" value="1"/>
</dbReference>
<evidence type="ECO:0000256" key="12">
    <source>
        <dbReference type="RuleBase" id="RU003357"/>
    </source>
</evidence>
<feature type="chain" id="PRO_5045174027" evidence="13">
    <location>
        <begin position="28"/>
        <end position="848"/>
    </location>
</feature>
<feature type="signal peptide" evidence="13">
    <location>
        <begin position="1"/>
        <end position="27"/>
    </location>
</feature>
<evidence type="ECO:0000256" key="9">
    <source>
        <dbReference type="ARBA" id="ARBA00023136"/>
    </source>
</evidence>
<keyword evidence="7" id="KW-0406">Ion transport</keyword>
<evidence type="ECO:0000256" key="1">
    <source>
        <dbReference type="ARBA" id="ARBA00004571"/>
    </source>
</evidence>
<dbReference type="EMBL" id="JAVIFY010000001">
    <property type="protein sequence ID" value="MDQ9090342.1"/>
    <property type="molecule type" value="Genomic_DNA"/>
</dbReference>
<keyword evidence="4" id="KW-0410">Iron transport</keyword>
<evidence type="ECO:0000256" key="10">
    <source>
        <dbReference type="ARBA" id="ARBA00023237"/>
    </source>
</evidence>
<dbReference type="Pfam" id="PF07715">
    <property type="entry name" value="Plug"/>
    <property type="match status" value="1"/>
</dbReference>
<dbReference type="RefSeq" id="WP_309038259.1">
    <property type="nucleotide sequence ID" value="NZ_JAVIFY010000001.1"/>
</dbReference>
<dbReference type="InterPro" id="IPR039426">
    <property type="entry name" value="TonB-dep_rcpt-like"/>
</dbReference>
<dbReference type="SUPFAM" id="SSF56935">
    <property type="entry name" value="Porins"/>
    <property type="match status" value="1"/>
</dbReference>
<gene>
    <name evidence="16" type="ORF">RC083_01905</name>
</gene>
<dbReference type="InterPro" id="IPR012910">
    <property type="entry name" value="Plug_dom"/>
</dbReference>
<dbReference type="PROSITE" id="PS52016">
    <property type="entry name" value="TONB_DEPENDENT_REC_3"/>
    <property type="match status" value="1"/>
</dbReference>
<keyword evidence="6" id="KW-0408">Iron</keyword>
<organism evidence="16 17">
    <name type="scientific">Pseudoalteromonas haloplanktis</name>
    <name type="common">Alteromonas haloplanktis</name>
    <dbReference type="NCBI Taxonomy" id="228"/>
    <lineage>
        <taxon>Bacteria</taxon>
        <taxon>Pseudomonadati</taxon>
        <taxon>Pseudomonadota</taxon>
        <taxon>Gammaproteobacteria</taxon>
        <taxon>Alteromonadales</taxon>
        <taxon>Pseudoalteromonadaceae</taxon>
        <taxon>Pseudoalteromonas</taxon>
    </lineage>
</organism>
<evidence type="ECO:0000313" key="17">
    <source>
        <dbReference type="Proteomes" id="UP001226574"/>
    </source>
</evidence>
<evidence type="ECO:0000256" key="6">
    <source>
        <dbReference type="ARBA" id="ARBA00023004"/>
    </source>
</evidence>
<keyword evidence="5 11" id="KW-0812">Transmembrane</keyword>
<keyword evidence="9 11" id="KW-0472">Membrane</keyword>
<evidence type="ECO:0000256" key="2">
    <source>
        <dbReference type="ARBA" id="ARBA00022448"/>
    </source>
</evidence>
<evidence type="ECO:0000256" key="11">
    <source>
        <dbReference type="PROSITE-ProRule" id="PRU01360"/>
    </source>
</evidence>
<dbReference type="Proteomes" id="UP001226574">
    <property type="component" value="Unassembled WGS sequence"/>
</dbReference>
<protein>
    <submittedName>
        <fullName evidence="16">TonB-dependent receptor</fullName>
    </submittedName>
</protein>
<reference evidence="16 17" key="1">
    <citation type="submission" date="2023-08" db="EMBL/GenBank/DDBJ databases">
        <title>Pseudoalteromonas haloplanktis LL1 genome.</title>
        <authorList>
            <person name="Wu S."/>
        </authorList>
    </citation>
    <scope>NUCLEOTIDE SEQUENCE [LARGE SCALE GENOMIC DNA]</scope>
    <source>
        <strain evidence="16 17">LL1</strain>
    </source>
</reference>
<name>A0ABU1B9M8_PSEHA</name>
<evidence type="ECO:0000259" key="15">
    <source>
        <dbReference type="Pfam" id="PF07715"/>
    </source>
</evidence>
<keyword evidence="13" id="KW-0732">Signal</keyword>
<dbReference type="PANTHER" id="PTHR32552:SF81">
    <property type="entry name" value="TONB-DEPENDENT OUTER MEMBRANE RECEPTOR"/>
    <property type="match status" value="1"/>
</dbReference>
<evidence type="ECO:0000256" key="3">
    <source>
        <dbReference type="ARBA" id="ARBA00022452"/>
    </source>
</evidence>
<dbReference type="PANTHER" id="PTHR32552">
    <property type="entry name" value="FERRICHROME IRON RECEPTOR-RELATED"/>
    <property type="match status" value="1"/>
</dbReference>
<keyword evidence="16" id="KW-0675">Receptor</keyword>
<evidence type="ECO:0000256" key="8">
    <source>
        <dbReference type="ARBA" id="ARBA00023077"/>
    </source>
</evidence>
<keyword evidence="2 11" id="KW-0813">Transport</keyword>
<evidence type="ECO:0000256" key="7">
    <source>
        <dbReference type="ARBA" id="ARBA00023065"/>
    </source>
</evidence>
<feature type="domain" description="TonB-dependent receptor plug" evidence="15">
    <location>
        <begin position="60"/>
        <end position="167"/>
    </location>
</feature>
<comment type="subcellular location">
    <subcellularLocation>
        <location evidence="1 11">Cell outer membrane</location>
        <topology evidence="1 11">Multi-pass membrane protein</topology>
    </subcellularLocation>
</comment>
<feature type="domain" description="TonB-dependent receptor-like beta-barrel" evidence="14">
    <location>
        <begin position="307"/>
        <end position="811"/>
    </location>
</feature>
<comment type="caution">
    <text evidence="16">The sequence shown here is derived from an EMBL/GenBank/DDBJ whole genome shotgun (WGS) entry which is preliminary data.</text>
</comment>
<dbReference type="InterPro" id="IPR037066">
    <property type="entry name" value="Plug_dom_sf"/>
</dbReference>